<dbReference type="PANTHER" id="PTHR43734:SF1">
    <property type="entry name" value="PHYTOENE DESATURASE"/>
    <property type="match status" value="1"/>
</dbReference>
<evidence type="ECO:0000256" key="4">
    <source>
        <dbReference type="RuleBase" id="RU362075"/>
    </source>
</evidence>
<evidence type="ECO:0000256" key="2">
    <source>
        <dbReference type="ARBA" id="ARBA00022746"/>
    </source>
</evidence>
<comment type="pathway">
    <text evidence="1 4">Carotenoid biosynthesis.</text>
</comment>
<protein>
    <submittedName>
        <fullName evidence="7">Phytoene desaturase family protein</fullName>
        <ecNumber evidence="7">1.-.-.-</ecNumber>
    </submittedName>
</protein>
<dbReference type="EMBL" id="JAKMUT010000006">
    <property type="protein sequence ID" value="MCZ9290004.1"/>
    <property type="molecule type" value="Genomic_DNA"/>
</dbReference>
<evidence type="ECO:0000256" key="5">
    <source>
        <dbReference type="SAM" id="MobiDB-lite"/>
    </source>
</evidence>
<dbReference type="SUPFAM" id="SSF51905">
    <property type="entry name" value="FAD/NAD(P)-binding domain"/>
    <property type="match status" value="1"/>
</dbReference>
<dbReference type="AlphaFoldDB" id="A0A9X3LL33"/>
<feature type="domain" description="Amine oxidase" evidence="6">
    <location>
        <begin position="534"/>
        <end position="590"/>
    </location>
</feature>
<evidence type="ECO:0000259" key="6">
    <source>
        <dbReference type="Pfam" id="PF01593"/>
    </source>
</evidence>
<keyword evidence="2 4" id="KW-0125">Carotenoid biosynthesis</keyword>
<evidence type="ECO:0000313" key="8">
    <source>
        <dbReference type="Proteomes" id="UP001146469"/>
    </source>
</evidence>
<comment type="similarity">
    <text evidence="4">Belongs to the carotenoid/retinoid oxidoreductase family.</text>
</comment>
<proteinExistence type="inferred from homology"/>
<name>A0A9X3LL33_9CORY</name>
<dbReference type="RefSeq" id="WP_269944633.1">
    <property type="nucleotide sequence ID" value="NZ_JAKMUT010000006.1"/>
</dbReference>
<comment type="caution">
    <text evidence="7">The sequence shown here is derived from an EMBL/GenBank/DDBJ whole genome shotgun (WGS) entry which is preliminary data.</text>
</comment>
<dbReference type="Proteomes" id="UP001146469">
    <property type="component" value="Unassembled WGS sequence"/>
</dbReference>
<dbReference type="InterPro" id="IPR036188">
    <property type="entry name" value="FAD/NAD-bd_sf"/>
</dbReference>
<dbReference type="InterPro" id="IPR002937">
    <property type="entry name" value="Amino_oxidase"/>
</dbReference>
<evidence type="ECO:0000313" key="7">
    <source>
        <dbReference type="EMBL" id="MCZ9290004.1"/>
    </source>
</evidence>
<gene>
    <name evidence="7" type="primary">crtI</name>
    <name evidence="7" type="ORF">L8V00_07285</name>
</gene>
<dbReference type="PANTHER" id="PTHR43734">
    <property type="entry name" value="PHYTOENE DESATURASE"/>
    <property type="match status" value="1"/>
</dbReference>
<accession>A0A9X3LL33</accession>
<keyword evidence="8" id="KW-1185">Reference proteome</keyword>
<keyword evidence="3 4" id="KW-0560">Oxidoreductase</keyword>
<dbReference type="Gene3D" id="3.50.50.60">
    <property type="entry name" value="FAD/NAD(P)-binding domain"/>
    <property type="match status" value="2"/>
</dbReference>
<dbReference type="EC" id="1.-.-.-" evidence="7"/>
<dbReference type="InterPro" id="IPR014105">
    <property type="entry name" value="Carotenoid/retinoid_OxRdtase"/>
</dbReference>
<dbReference type="GO" id="GO:0016491">
    <property type="term" value="F:oxidoreductase activity"/>
    <property type="evidence" value="ECO:0007669"/>
    <property type="project" value="UniProtKB-KW"/>
</dbReference>
<dbReference type="GO" id="GO:0016117">
    <property type="term" value="P:carotenoid biosynthetic process"/>
    <property type="evidence" value="ECO:0007669"/>
    <property type="project" value="UniProtKB-KW"/>
</dbReference>
<evidence type="ECO:0000256" key="3">
    <source>
        <dbReference type="ARBA" id="ARBA00023002"/>
    </source>
</evidence>
<sequence>MKLSTRSADGRRHLSLPSPLVPMTRPTMRKRLPGNGERVVVIGAGLAGLSAALRLRSAGREVTVIEAANAVGGRCRSEQLTSAHGDFVADTGATVLTMPGLIESAVASVGIDLRSETAAEQLGLERPWAPQRLAPAYHAQFASGRHAEVFADRDAMVAEIRRFADSKGLDRTATDELAAGYLAHREWSQNVFSASFENFLAADFDGALDLLSTPAAASDLSHLGSLGAFGSLGKAAARHIPDAELQRLFTFQALYAGVAPKNARAVYTVISHMDTSMGVFYPGFSMSEVPEVMAAALRAAGGRIITSDAVEHVDFSENLITGVRTSSGEYIDCDAVVATPDLPVVGELLTRSGRESALISRSFARRMWRKVAPLRWSPSAVVIHGSIPTEVSGQWESQRHHTISFGEAWDETFREITAPHGRGKLMSDPSLLLTRPARTVAGRTFGGVVEGDATSPRAGVSTCTGTGAYEPLSILAPAPNLRSADIDWENVTDPYVQELLGVLEARGYSGIAEHFRAARVDTPASWQDDHGFGAGSPFALAHSFTQTGPFRPRNARAFGVDNLVLAGSSTTPGVGVPTVILSGALAARRITGGGVL</sequence>
<feature type="domain" description="Amine oxidase" evidence="6">
    <location>
        <begin position="46"/>
        <end position="396"/>
    </location>
</feature>
<dbReference type="Pfam" id="PF01593">
    <property type="entry name" value="Amino_oxidase"/>
    <property type="match status" value="2"/>
</dbReference>
<organism evidence="7 8">
    <name type="scientific">Corynebacterium evansiae</name>
    <dbReference type="NCBI Taxonomy" id="2913499"/>
    <lineage>
        <taxon>Bacteria</taxon>
        <taxon>Bacillati</taxon>
        <taxon>Actinomycetota</taxon>
        <taxon>Actinomycetes</taxon>
        <taxon>Mycobacteriales</taxon>
        <taxon>Corynebacteriaceae</taxon>
        <taxon>Corynebacterium</taxon>
    </lineage>
</organism>
<dbReference type="NCBIfam" id="TIGR02734">
    <property type="entry name" value="crtI_fam"/>
    <property type="match status" value="1"/>
</dbReference>
<feature type="region of interest" description="Disordered" evidence="5">
    <location>
        <begin position="1"/>
        <end position="31"/>
    </location>
</feature>
<reference evidence="7" key="1">
    <citation type="submission" date="2022-02" db="EMBL/GenBank/DDBJ databases">
        <title>Corynebacterium sp. from urogenital microbiome.</title>
        <authorList>
            <person name="Cappelli E.A."/>
            <person name="Ribeiro T.G."/>
            <person name="Peixe L."/>
        </authorList>
    </citation>
    <scope>NUCLEOTIDE SEQUENCE</scope>
    <source>
        <strain evidence="7">C8Ua_174</strain>
    </source>
</reference>
<evidence type="ECO:0000256" key="1">
    <source>
        <dbReference type="ARBA" id="ARBA00004829"/>
    </source>
</evidence>